<dbReference type="Pfam" id="PF12833">
    <property type="entry name" value="HTH_18"/>
    <property type="match status" value="1"/>
</dbReference>
<dbReference type="Pfam" id="PF02311">
    <property type="entry name" value="AraC_binding"/>
    <property type="match status" value="1"/>
</dbReference>
<dbReference type="Gene3D" id="1.10.10.60">
    <property type="entry name" value="Homeodomain-like"/>
    <property type="match status" value="1"/>
</dbReference>
<evidence type="ECO:0000259" key="4">
    <source>
        <dbReference type="PROSITE" id="PS01124"/>
    </source>
</evidence>
<dbReference type="InterPro" id="IPR037923">
    <property type="entry name" value="HTH-like"/>
</dbReference>
<dbReference type="InterPro" id="IPR018062">
    <property type="entry name" value="HTH_AraC-typ_CS"/>
</dbReference>
<organism evidence="5 6">
    <name type="scientific">Leifsonia kafniensis</name>
    <dbReference type="NCBI Taxonomy" id="475957"/>
    <lineage>
        <taxon>Bacteria</taxon>
        <taxon>Bacillati</taxon>
        <taxon>Actinomycetota</taxon>
        <taxon>Actinomycetes</taxon>
        <taxon>Micrococcales</taxon>
        <taxon>Microbacteriaceae</taxon>
        <taxon>Leifsonia</taxon>
    </lineage>
</organism>
<proteinExistence type="predicted"/>
<evidence type="ECO:0000256" key="2">
    <source>
        <dbReference type="ARBA" id="ARBA00023125"/>
    </source>
</evidence>
<dbReference type="EMBL" id="BAABCN010000002">
    <property type="protein sequence ID" value="GAA3862371.1"/>
    <property type="molecule type" value="Genomic_DNA"/>
</dbReference>
<dbReference type="SMART" id="SM00342">
    <property type="entry name" value="HTH_ARAC"/>
    <property type="match status" value="1"/>
</dbReference>
<evidence type="ECO:0000256" key="1">
    <source>
        <dbReference type="ARBA" id="ARBA00023015"/>
    </source>
</evidence>
<accession>A0ABP7K254</accession>
<name>A0ABP7K254_9MICO</name>
<dbReference type="PANTHER" id="PTHR43280">
    <property type="entry name" value="ARAC-FAMILY TRANSCRIPTIONAL REGULATOR"/>
    <property type="match status" value="1"/>
</dbReference>
<reference evidence="6" key="1">
    <citation type="journal article" date="2019" name="Int. J. Syst. Evol. Microbiol.">
        <title>The Global Catalogue of Microorganisms (GCM) 10K type strain sequencing project: providing services to taxonomists for standard genome sequencing and annotation.</title>
        <authorList>
            <consortium name="The Broad Institute Genomics Platform"/>
            <consortium name="The Broad Institute Genome Sequencing Center for Infectious Disease"/>
            <person name="Wu L."/>
            <person name="Ma J."/>
        </authorList>
    </citation>
    <scope>NUCLEOTIDE SEQUENCE [LARGE SCALE GENOMIC DNA]</scope>
    <source>
        <strain evidence="6">JCM 17021</strain>
    </source>
</reference>
<keyword evidence="3" id="KW-0804">Transcription</keyword>
<dbReference type="SUPFAM" id="SSF46689">
    <property type="entry name" value="Homeodomain-like"/>
    <property type="match status" value="1"/>
</dbReference>
<dbReference type="InterPro" id="IPR018060">
    <property type="entry name" value="HTH_AraC"/>
</dbReference>
<evidence type="ECO:0000313" key="6">
    <source>
        <dbReference type="Proteomes" id="UP001501803"/>
    </source>
</evidence>
<comment type="caution">
    <text evidence="5">The sequence shown here is derived from an EMBL/GenBank/DDBJ whole genome shotgun (WGS) entry which is preliminary data.</text>
</comment>
<protein>
    <submittedName>
        <fullName evidence="5">Helix-turn-helix domain-containing protein</fullName>
    </submittedName>
</protein>
<dbReference type="InterPro" id="IPR009057">
    <property type="entry name" value="Homeodomain-like_sf"/>
</dbReference>
<keyword evidence="2" id="KW-0238">DNA-binding</keyword>
<dbReference type="RefSeq" id="WP_345061618.1">
    <property type="nucleotide sequence ID" value="NZ_BAABCN010000002.1"/>
</dbReference>
<dbReference type="PANTHER" id="PTHR43280:SF2">
    <property type="entry name" value="HTH-TYPE TRANSCRIPTIONAL REGULATOR EXSA"/>
    <property type="match status" value="1"/>
</dbReference>
<dbReference type="SUPFAM" id="SSF51215">
    <property type="entry name" value="Regulatory protein AraC"/>
    <property type="match status" value="1"/>
</dbReference>
<evidence type="ECO:0000256" key="3">
    <source>
        <dbReference type="ARBA" id="ARBA00023163"/>
    </source>
</evidence>
<feature type="domain" description="HTH araC/xylS-type" evidence="4">
    <location>
        <begin position="175"/>
        <end position="273"/>
    </location>
</feature>
<keyword evidence="1" id="KW-0805">Transcription regulation</keyword>
<dbReference type="InterPro" id="IPR003313">
    <property type="entry name" value="AraC-bd"/>
</dbReference>
<evidence type="ECO:0000313" key="5">
    <source>
        <dbReference type="EMBL" id="GAA3862371.1"/>
    </source>
</evidence>
<keyword evidence="6" id="KW-1185">Reference proteome</keyword>
<sequence length="285" mass="30603">MDIREPWSLYATPRNAVRQFLIACHGAGEQTGFSPPFRQRKLPTRGLVYISAGHGTSTSGPGSPAVTVQAPAVIWLFPGVEHGYGPDAAGWSEHWILFAGESFAAFEELGLGNRHQPVLALERVIRDATVLFDDLRTALTTVGARSELAASLATQRILLAIVDAAGSNTGATDLPSFLNVLTQDAPRQMSVAARARRVGMSVGMVSASVKDATGRSLNDFVIEVRIAKAQALLAETQLDIGVIAERVGYGDAAYFSRLFTRRVGVAPTVFRLQQARSIQTELDTL</sequence>
<dbReference type="PROSITE" id="PS00041">
    <property type="entry name" value="HTH_ARAC_FAMILY_1"/>
    <property type="match status" value="1"/>
</dbReference>
<dbReference type="PROSITE" id="PS01124">
    <property type="entry name" value="HTH_ARAC_FAMILY_2"/>
    <property type="match status" value="1"/>
</dbReference>
<gene>
    <name evidence="5" type="ORF">GCM10022381_03210</name>
</gene>
<dbReference type="Proteomes" id="UP001501803">
    <property type="component" value="Unassembled WGS sequence"/>
</dbReference>